<dbReference type="EMBL" id="JFHR01000011">
    <property type="protein sequence ID" value="KEQ54342.1"/>
    <property type="molecule type" value="Genomic_DNA"/>
</dbReference>
<accession>A0A081RGL9</accession>
<keyword evidence="1 4" id="KW-0808">Transferase</keyword>
<dbReference type="PANTHER" id="PTHR43800">
    <property type="entry name" value="PEPTIDYL-LYSINE N-ACETYLTRANSFERASE YJAB"/>
    <property type="match status" value="1"/>
</dbReference>
<organism evidence="4 5">
    <name type="scientific">Sphingobium chlorophenolicum</name>
    <dbReference type="NCBI Taxonomy" id="46429"/>
    <lineage>
        <taxon>Bacteria</taxon>
        <taxon>Pseudomonadati</taxon>
        <taxon>Pseudomonadota</taxon>
        <taxon>Alphaproteobacteria</taxon>
        <taxon>Sphingomonadales</taxon>
        <taxon>Sphingomonadaceae</taxon>
        <taxon>Sphingobium</taxon>
    </lineage>
</organism>
<dbReference type="OrthoDB" id="275336at2"/>
<name>A0A081RGL9_SPHCR</name>
<evidence type="ECO:0000313" key="5">
    <source>
        <dbReference type="Proteomes" id="UP000028411"/>
    </source>
</evidence>
<dbReference type="InterPro" id="IPR016181">
    <property type="entry name" value="Acyl_CoA_acyltransferase"/>
</dbReference>
<proteinExistence type="predicted"/>
<dbReference type="PANTHER" id="PTHR43800:SF1">
    <property type="entry name" value="PEPTIDYL-LYSINE N-ACETYLTRANSFERASE YJAB"/>
    <property type="match status" value="1"/>
</dbReference>
<dbReference type="Gene3D" id="3.40.630.30">
    <property type="match status" value="1"/>
</dbReference>
<dbReference type="CDD" id="cd04301">
    <property type="entry name" value="NAT_SF"/>
    <property type="match status" value="1"/>
</dbReference>
<comment type="caution">
    <text evidence="4">The sequence shown here is derived from an EMBL/GenBank/DDBJ whole genome shotgun (WGS) entry which is preliminary data.</text>
</comment>
<keyword evidence="2" id="KW-0012">Acyltransferase</keyword>
<evidence type="ECO:0000256" key="2">
    <source>
        <dbReference type="ARBA" id="ARBA00023315"/>
    </source>
</evidence>
<dbReference type="InterPro" id="IPR000182">
    <property type="entry name" value="GNAT_dom"/>
</dbReference>
<dbReference type="RefSeq" id="WP_037449203.1">
    <property type="nucleotide sequence ID" value="NZ_JFHR01000011.1"/>
</dbReference>
<dbReference type="eggNOG" id="COG0454">
    <property type="taxonomic scope" value="Bacteria"/>
</dbReference>
<dbReference type="AlphaFoldDB" id="A0A081RGL9"/>
<sequence>MSLTAVPDDRIATVVTHLEMRERPRPAPIPPAPLRLVPWKAPTPDAYRALFRRVGEPWLWFSRLAMDDAALTAIIHDPAVEVYAVTDPRGVEVGLLELDFRSLPDCELAFLGLIPSLTGKGLGQWLMAQAKTLAWRKQVTRFWVHSCTLDSPAALGFYRKAGFVPYKREVEVFADPRLAGLLSPDAAPHVPMLAQPASA</sequence>
<dbReference type="Pfam" id="PF00583">
    <property type="entry name" value="Acetyltransf_1"/>
    <property type="match status" value="1"/>
</dbReference>
<dbReference type="PROSITE" id="PS51186">
    <property type="entry name" value="GNAT"/>
    <property type="match status" value="1"/>
</dbReference>
<dbReference type="GO" id="GO:0016747">
    <property type="term" value="F:acyltransferase activity, transferring groups other than amino-acyl groups"/>
    <property type="evidence" value="ECO:0007669"/>
    <property type="project" value="InterPro"/>
</dbReference>
<evidence type="ECO:0000256" key="1">
    <source>
        <dbReference type="ARBA" id="ARBA00022679"/>
    </source>
</evidence>
<protein>
    <submittedName>
        <fullName evidence="4">GCN5-related N-acetyltransferase</fullName>
    </submittedName>
</protein>
<evidence type="ECO:0000313" key="4">
    <source>
        <dbReference type="EMBL" id="KEQ54342.1"/>
    </source>
</evidence>
<dbReference type="PATRIC" id="fig|46429.4.peg.1374"/>
<feature type="domain" description="N-acetyltransferase" evidence="3">
    <location>
        <begin position="37"/>
        <end position="187"/>
    </location>
</feature>
<gene>
    <name evidence="4" type="ORF">BV95_01407</name>
</gene>
<dbReference type="Proteomes" id="UP000028411">
    <property type="component" value="Unassembled WGS sequence"/>
</dbReference>
<reference evidence="4 5" key="1">
    <citation type="submission" date="2014-02" db="EMBL/GenBank/DDBJ databases">
        <title>Whole genome sequence of Sphingobium chlorophenolicum NBRC 16172.</title>
        <authorList>
            <person name="Gan H.M."/>
            <person name="Gan H.Y."/>
            <person name="Chew T.H."/>
            <person name="Savka M.A."/>
        </authorList>
    </citation>
    <scope>NUCLEOTIDE SEQUENCE [LARGE SCALE GENOMIC DNA]</scope>
    <source>
        <strain evidence="4 5">NBRC 16172</strain>
    </source>
</reference>
<dbReference type="SUPFAM" id="SSF55729">
    <property type="entry name" value="Acyl-CoA N-acyltransferases (Nat)"/>
    <property type="match status" value="1"/>
</dbReference>
<evidence type="ECO:0000259" key="3">
    <source>
        <dbReference type="PROSITE" id="PS51186"/>
    </source>
</evidence>